<feature type="region of interest" description="Disordered" evidence="1">
    <location>
        <begin position="112"/>
        <end position="260"/>
    </location>
</feature>
<evidence type="ECO:0000313" key="3">
    <source>
        <dbReference type="Proteomes" id="UP000247233"/>
    </source>
</evidence>
<proteinExistence type="predicted"/>
<dbReference type="AlphaFoldDB" id="A0A317WRU8"/>
<gene>
    <name evidence="2" type="ORF">BO70DRAFT_360621</name>
</gene>
<feature type="compositionally biased region" description="Polar residues" evidence="1">
    <location>
        <begin position="222"/>
        <end position="231"/>
    </location>
</feature>
<reference evidence="2 3" key="1">
    <citation type="submission" date="2016-12" db="EMBL/GenBank/DDBJ databases">
        <title>The genomes of Aspergillus section Nigri reveals drivers in fungal speciation.</title>
        <authorList>
            <consortium name="DOE Joint Genome Institute"/>
            <person name="Vesth T.C."/>
            <person name="Nybo J."/>
            <person name="Theobald S."/>
            <person name="Brandl J."/>
            <person name="Frisvad J.C."/>
            <person name="Nielsen K.F."/>
            <person name="Lyhne E.K."/>
            <person name="Kogle M.E."/>
            <person name="Kuo A."/>
            <person name="Riley R."/>
            <person name="Clum A."/>
            <person name="Nolan M."/>
            <person name="Lipzen A."/>
            <person name="Salamov A."/>
            <person name="Henrissat B."/>
            <person name="Wiebenga A."/>
            <person name="De Vries R.P."/>
            <person name="Grigoriev I.V."/>
            <person name="Mortensen U.H."/>
            <person name="Andersen M.R."/>
            <person name="Baker S.E."/>
        </authorList>
    </citation>
    <scope>NUCLEOTIDE SEQUENCE [LARGE SCALE GENOMIC DNA]</scope>
    <source>
        <strain evidence="2 3">CBS 117.55</strain>
    </source>
</reference>
<sequence length="260" mass="30111">MARNHRARETKTPRSQSQKPAAKARRPRFDWNLLEDCVMLHSIVKRLCSGDSPSLNTFRELEDDLGKDFYSFETLRRRWFRVEDRCESVLQDRQNWPPRRRWDSDERGSLEWDNDIEDKEDYPTPESSSTYRGDYSPATDNSPTPIRGRFSDQRGRNDRDRSASPSRAHPRHGRQQASAPTRSLPGRSVSRRAPVTRAPAPDRRQAHTVSRTATASRGPARQPTSGANQSPMVLRDCRQRRRVRQYEESLSPVEAGLSRR</sequence>
<dbReference type="OrthoDB" id="4503397at2759"/>
<dbReference type="EMBL" id="MSFL01000007">
    <property type="protein sequence ID" value="PWY86900.1"/>
    <property type="molecule type" value="Genomic_DNA"/>
</dbReference>
<dbReference type="Proteomes" id="UP000247233">
    <property type="component" value="Unassembled WGS sequence"/>
</dbReference>
<dbReference type="RefSeq" id="XP_025401132.1">
    <property type="nucleotide sequence ID" value="XM_025542826.1"/>
</dbReference>
<evidence type="ECO:0000313" key="2">
    <source>
        <dbReference type="EMBL" id="PWY86900.1"/>
    </source>
</evidence>
<feature type="compositionally biased region" description="Basic and acidic residues" evidence="1">
    <location>
        <begin position="149"/>
        <end position="162"/>
    </location>
</feature>
<comment type="caution">
    <text evidence="2">The sequence shown here is derived from an EMBL/GenBank/DDBJ whole genome shotgun (WGS) entry which is preliminary data.</text>
</comment>
<organism evidence="2 3">
    <name type="scientific">Aspergillus heteromorphus CBS 117.55</name>
    <dbReference type="NCBI Taxonomy" id="1448321"/>
    <lineage>
        <taxon>Eukaryota</taxon>
        <taxon>Fungi</taxon>
        <taxon>Dikarya</taxon>
        <taxon>Ascomycota</taxon>
        <taxon>Pezizomycotina</taxon>
        <taxon>Eurotiomycetes</taxon>
        <taxon>Eurotiomycetidae</taxon>
        <taxon>Eurotiales</taxon>
        <taxon>Aspergillaceae</taxon>
        <taxon>Aspergillus</taxon>
        <taxon>Aspergillus subgen. Circumdati</taxon>
    </lineage>
</organism>
<dbReference type="GeneID" id="37065063"/>
<keyword evidence="3" id="KW-1185">Reference proteome</keyword>
<protein>
    <submittedName>
        <fullName evidence="2">Uncharacterized protein</fullName>
    </submittedName>
</protein>
<feature type="region of interest" description="Disordered" evidence="1">
    <location>
        <begin position="1"/>
        <end position="25"/>
    </location>
</feature>
<accession>A0A317WRU8</accession>
<name>A0A317WRU8_9EURO</name>
<dbReference type="VEuPathDB" id="FungiDB:BO70DRAFT_360621"/>
<evidence type="ECO:0000256" key="1">
    <source>
        <dbReference type="SAM" id="MobiDB-lite"/>
    </source>
</evidence>